<evidence type="ECO:0000256" key="4">
    <source>
        <dbReference type="RuleBase" id="RU000363"/>
    </source>
</evidence>
<dbReference type="InterPro" id="IPR051911">
    <property type="entry name" value="SDR_oxidoreductase"/>
</dbReference>
<evidence type="ECO:0000256" key="3">
    <source>
        <dbReference type="ARBA" id="ARBA00023002"/>
    </source>
</evidence>
<dbReference type="InterPro" id="IPR036291">
    <property type="entry name" value="NAD(P)-bd_dom_sf"/>
</dbReference>
<evidence type="ECO:0000313" key="6">
    <source>
        <dbReference type="Proteomes" id="UP000800035"/>
    </source>
</evidence>
<dbReference type="PRINTS" id="PR00080">
    <property type="entry name" value="SDRFAMILY"/>
</dbReference>
<accession>A0A6A5T7N1</accession>
<dbReference type="AlphaFoldDB" id="A0A6A5T7N1"/>
<dbReference type="InterPro" id="IPR002347">
    <property type="entry name" value="SDR_fam"/>
</dbReference>
<dbReference type="CDD" id="cd05374">
    <property type="entry name" value="17beta-HSD-like_SDR_c"/>
    <property type="match status" value="1"/>
</dbReference>
<dbReference type="PRINTS" id="PR00081">
    <property type="entry name" value="GDHRDH"/>
</dbReference>
<sequence length="283" mass="30236">MPQLTWLITGTTSGLGEAFVKGIISRGDKVIATTRGDVSRISALAEAGAKTYSLDVTAPKSEIGAVVAEILKQNTIDVLVNNAGYIEAGIAEEVTYDSYVAQFETNFFGVIKATQAILPHFREKKSGTVVFLGSSGGIAGEPGAGPYCATKHALEAWNDVLRQEIGHLGIRPVIFELGFFRTKIMDPNNVKFCSTDIADYDPVRAAVGGFVQQMNGNQPGDPAKAVSIMVDVVKGEGVAEGKTFPNRLPLGPDCLATMRKARVGDLAICNEWEDVIRSTNLDQ</sequence>
<reference evidence="5" key="1">
    <citation type="journal article" date="2020" name="Stud. Mycol.">
        <title>101 Dothideomycetes genomes: a test case for predicting lifestyles and emergence of pathogens.</title>
        <authorList>
            <person name="Haridas S."/>
            <person name="Albert R."/>
            <person name="Binder M."/>
            <person name="Bloem J."/>
            <person name="Labutti K."/>
            <person name="Salamov A."/>
            <person name="Andreopoulos B."/>
            <person name="Baker S."/>
            <person name="Barry K."/>
            <person name="Bills G."/>
            <person name="Bluhm B."/>
            <person name="Cannon C."/>
            <person name="Castanera R."/>
            <person name="Culley D."/>
            <person name="Daum C."/>
            <person name="Ezra D."/>
            <person name="Gonzalez J."/>
            <person name="Henrissat B."/>
            <person name="Kuo A."/>
            <person name="Liang C."/>
            <person name="Lipzen A."/>
            <person name="Lutzoni F."/>
            <person name="Magnuson J."/>
            <person name="Mondo S."/>
            <person name="Nolan M."/>
            <person name="Ohm R."/>
            <person name="Pangilinan J."/>
            <person name="Park H.-J."/>
            <person name="Ramirez L."/>
            <person name="Alfaro M."/>
            <person name="Sun H."/>
            <person name="Tritt A."/>
            <person name="Yoshinaga Y."/>
            <person name="Zwiers L.-H."/>
            <person name="Turgeon B."/>
            <person name="Goodwin S."/>
            <person name="Spatafora J."/>
            <person name="Crous P."/>
            <person name="Grigoriev I."/>
        </authorList>
    </citation>
    <scope>NUCLEOTIDE SEQUENCE</scope>
    <source>
        <strain evidence="5">CBS 675.92</strain>
    </source>
</reference>
<evidence type="ECO:0000313" key="5">
    <source>
        <dbReference type="EMBL" id="KAF1948663.1"/>
    </source>
</evidence>
<dbReference type="Gene3D" id="3.40.50.720">
    <property type="entry name" value="NAD(P)-binding Rossmann-like Domain"/>
    <property type="match status" value="1"/>
</dbReference>
<evidence type="ECO:0000256" key="2">
    <source>
        <dbReference type="ARBA" id="ARBA00022857"/>
    </source>
</evidence>
<keyword evidence="2" id="KW-0521">NADP</keyword>
<proteinExistence type="inferred from homology"/>
<evidence type="ECO:0000256" key="1">
    <source>
        <dbReference type="ARBA" id="ARBA00006484"/>
    </source>
</evidence>
<comment type="similarity">
    <text evidence="1 4">Belongs to the short-chain dehydrogenases/reductases (SDR) family.</text>
</comment>
<dbReference type="GO" id="GO:0016491">
    <property type="term" value="F:oxidoreductase activity"/>
    <property type="evidence" value="ECO:0007669"/>
    <property type="project" value="UniProtKB-KW"/>
</dbReference>
<dbReference type="OrthoDB" id="1274115at2759"/>
<protein>
    <submittedName>
        <fullName evidence="5">NAD(P)-binding protein</fullName>
    </submittedName>
</protein>
<dbReference type="Pfam" id="PF00106">
    <property type="entry name" value="adh_short"/>
    <property type="match status" value="1"/>
</dbReference>
<keyword evidence="3" id="KW-0560">Oxidoreductase</keyword>
<dbReference type="PROSITE" id="PS00061">
    <property type="entry name" value="ADH_SHORT"/>
    <property type="match status" value="1"/>
</dbReference>
<dbReference type="Proteomes" id="UP000800035">
    <property type="component" value="Unassembled WGS sequence"/>
</dbReference>
<gene>
    <name evidence="5" type="ORF">CC80DRAFT_485747</name>
</gene>
<dbReference type="InterPro" id="IPR020904">
    <property type="entry name" value="Sc_DH/Rdtase_CS"/>
</dbReference>
<keyword evidence="6" id="KW-1185">Reference proteome</keyword>
<organism evidence="5 6">
    <name type="scientific">Byssothecium circinans</name>
    <dbReference type="NCBI Taxonomy" id="147558"/>
    <lineage>
        <taxon>Eukaryota</taxon>
        <taxon>Fungi</taxon>
        <taxon>Dikarya</taxon>
        <taxon>Ascomycota</taxon>
        <taxon>Pezizomycotina</taxon>
        <taxon>Dothideomycetes</taxon>
        <taxon>Pleosporomycetidae</taxon>
        <taxon>Pleosporales</taxon>
        <taxon>Massarineae</taxon>
        <taxon>Massarinaceae</taxon>
        <taxon>Byssothecium</taxon>
    </lineage>
</organism>
<dbReference type="PANTHER" id="PTHR43976:SF16">
    <property type="entry name" value="SHORT-CHAIN DEHYDROGENASE_REDUCTASE FAMILY PROTEIN"/>
    <property type="match status" value="1"/>
</dbReference>
<dbReference type="EMBL" id="ML977051">
    <property type="protein sequence ID" value="KAF1948663.1"/>
    <property type="molecule type" value="Genomic_DNA"/>
</dbReference>
<dbReference type="PANTHER" id="PTHR43976">
    <property type="entry name" value="SHORT CHAIN DEHYDROGENASE"/>
    <property type="match status" value="1"/>
</dbReference>
<name>A0A6A5T7N1_9PLEO</name>
<dbReference type="SUPFAM" id="SSF51735">
    <property type="entry name" value="NAD(P)-binding Rossmann-fold domains"/>
    <property type="match status" value="1"/>
</dbReference>